<reference evidence="2 3" key="1">
    <citation type="submission" date="2017-03" db="EMBL/GenBank/DDBJ databases">
        <authorList>
            <person name="Afonso C.L."/>
            <person name="Miller P.J."/>
            <person name="Scott M.A."/>
            <person name="Spackman E."/>
            <person name="Goraichik I."/>
            <person name="Dimitrov K.M."/>
            <person name="Suarez D.L."/>
            <person name="Swayne D.E."/>
        </authorList>
    </citation>
    <scope>NUCLEOTIDE SEQUENCE [LARGE SCALE GENOMIC DNA]</scope>
    <source>
        <strain evidence="2">PRJEB14757</strain>
    </source>
</reference>
<proteinExistence type="predicted"/>
<dbReference type="Gene3D" id="3.40.50.2300">
    <property type="match status" value="1"/>
</dbReference>
<gene>
    <name evidence="2" type="ORF">MTBBW1_300122</name>
</gene>
<name>A0A1W1HFV9_9BACT</name>
<dbReference type="PANTHER" id="PTHR35271">
    <property type="entry name" value="ABC TRANSPORTER, SUBSTRATE-BINDING LIPOPROTEIN-RELATED"/>
    <property type="match status" value="1"/>
</dbReference>
<evidence type="ECO:0000256" key="1">
    <source>
        <dbReference type="SAM" id="SignalP"/>
    </source>
</evidence>
<keyword evidence="1" id="KW-0732">Signal</keyword>
<dbReference type="STRING" id="1246637.MTBBW1_300122"/>
<dbReference type="RefSeq" id="WP_186441088.1">
    <property type="nucleotide sequence ID" value="NZ_LT828541.1"/>
</dbReference>
<dbReference type="Proteomes" id="UP000191931">
    <property type="component" value="Unassembled WGS sequence"/>
</dbReference>
<feature type="signal peptide" evidence="1">
    <location>
        <begin position="1"/>
        <end position="23"/>
    </location>
</feature>
<sequence length="275" mass="31132">MKILKSFTLFFALCFIAVTTISAEESSQKQSTLLIIDSQESEPYSSVREAMLLELSSLGYIEGKNLKTKYYSLGNYDGRSKSIWNVLEKKNSYDVIFLNGTIAVASFKELALDDQNKFVFASITDPVGVGVIEDFQNPPKHNFTGICYPVKVEDRLKFIQKVLPTAKTIGLIHADMPQSQSYKNWIEETLKKPEFQTLKVIFRDVEFVKSDGGHKRMTMLAKKHVEELDSQVDVFLSPNDQMGVTVGCRTSLYLISIVSLHFVPIDFLKKYGILL</sequence>
<feature type="chain" id="PRO_5012235625" evidence="1">
    <location>
        <begin position="24"/>
        <end position="275"/>
    </location>
</feature>
<evidence type="ECO:0000313" key="2">
    <source>
        <dbReference type="EMBL" id="SLM31391.1"/>
    </source>
</evidence>
<dbReference type="Pfam" id="PF04392">
    <property type="entry name" value="ABC_sub_bind"/>
    <property type="match status" value="1"/>
</dbReference>
<accession>A0A1W1HFV9</accession>
<dbReference type="EMBL" id="FWEV01000224">
    <property type="protein sequence ID" value="SLM31391.1"/>
    <property type="molecule type" value="Genomic_DNA"/>
</dbReference>
<protein>
    <submittedName>
        <fullName evidence="2">ABC-type uncharacterized transport system periplasmic component-like protein</fullName>
    </submittedName>
</protein>
<dbReference type="PANTHER" id="PTHR35271:SF1">
    <property type="entry name" value="ABC TRANSPORTER, SUBSTRATE-BINDING LIPOPROTEIN"/>
    <property type="match status" value="1"/>
</dbReference>
<organism evidence="2 3">
    <name type="scientific">Desulfamplus magnetovallimortis</name>
    <dbReference type="NCBI Taxonomy" id="1246637"/>
    <lineage>
        <taxon>Bacteria</taxon>
        <taxon>Pseudomonadati</taxon>
        <taxon>Thermodesulfobacteriota</taxon>
        <taxon>Desulfobacteria</taxon>
        <taxon>Desulfobacterales</taxon>
        <taxon>Desulfobacteraceae</taxon>
        <taxon>Desulfamplus</taxon>
    </lineage>
</organism>
<evidence type="ECO:0000313" key="3">
    <source>
        <dbReference type="Proteomes" id="UP000191931"/>
    </source>
</evidence>
<dbReference type="InterPro" id="IPR007487">
    <property type="entry name" value="ABC_transpt-TYRBP-like"/>
</dbReference>
<dbReference type="AlphaFoldDB" id="A0A1W1HFV9"/>
<keyword evidence="3" id="KW-1185">Reference proteome</keyword>